<evidence type="ECO:0000256" key="2">
    <source>
        <dbReference type="ARBA" id="ARBA00040895"/>
    </source>
</evidence>
<protein>
    <recommendedName>
        <fullName evidence="2">Altered inheritance of mitochondria protein 32</fullName>
    </recommendedName>
</protein>
<feature type="region of interest" description="Disordered" evidence="3">
    <location>
        <begin position="296"/>
        <end position="335"/>
    </location>
</feature>
<reference evidence="4 5" key="1">
    <citation type="journal article" date="2016" name="Genome Biol. Evol.">
        <title>Divergent and convergent evolution of fungal pathogenicity.</title>
        <authorList>
            <person name="Shang Y."/>
            <person name="Xiao G."/>
            <person name="Zheng P."/>
            <person name="Cen K."/>
            <person name="Zhan S."/>
            <person name="Wang C."/>
        </authorList>
    </citation>
    <scope>NUCLEOTIDE SEQUENCE [LARGE SCALE GENOMIC DNA]</scope>
    <source>
        <strain evidence="4 5">RCEF 264</strain>
    </source>
</reference>
<dbReference type="Gene3D" id="3.40.30.10">
    <property type="entry name" value="Glutaredoxin"/>
    <property type="match status" value="1"/>
</dbReference>
<dbReference type="STRING" id="1081102.A0A162LCS9"/>
<dbReference type="InterPro" id="IPR036249">
    <property type="entry name" value="Thioredoxin-like_sf"/>
</dbReference>
<dbReference type="SUPFAM" id="SSF52833">
    <property type="entry name" value="Thioredoxin-like"/>
    <property type="match status" value="1"/>
</dbReference>
<dbReference type="PANTHER" id="PTHR31902">
    <property type="entry name" value="ACTIN PATCHES DISTAL PROTEIN 1"/>
    <property type="match status" value="1"/>
</dbReference>
<dbReference type="OrthoDB" id="10253744at2759"/>
<evidence type="ECO:0000256" key="3">
    <source>
        <dbReference type="SAM" id="MobiDB-lite"/>
    </source>
</evidence>
<dbReference type="PANTHER" id="PTHR31902:SF7">
    <property type="entry name" value="ALTERED INHERITANCE OF MITOCHONDRIA PROTEIN 32"/>
    <property type="match status" value="1"/>
</dbReference>
<evidence type="ECO:0000256" key="1">
    <source>
        <dbReference type="ARBA" id="ARBA00038208"/>
    </source>
</evidence>
<organism evidence="4 5">
    <name type="scientific">Niveomyces insectorum RCEF 264</name>
    <dbReference type="NCBI Taxonomy" id="1081102"/>
    <lineage>
        <taxon>Eukaryota</taxon>
        <taxon>Fungi</taxon>
        <taxon>Dikarya</taxon>
        <taxon>Ascomycota</taxon>
        <taxon>Pezizomycotina</taxon>
        <taxon>Sordariomycetes</taxon>
        <taxon>Hypocreomycetidae</taxon>
        <taxon>Hypocreales</taxon>
        <taxon>Cordycipitaceae</taxon>
        <taxon>Niveomyces</taxon>
    </lineage>
</organism>
<feature type="region of interest" description="Disordered" evidence="3">
    <location>
        <begin position="43"/>
        <end position="72"/>
    </location>
</feature>
<keyword evidence="5" id="KW-1185">Reference proteome</keyword>
<dbReference type="EMBL" id="AZHD01000001">
    <property type="protein sequence ID" value="OAA68774.1"/>
    <property type="molecule type" value="Genomic_DNA"/>
</dbReference>
<gene>
    <name evidence="4" type="ORF">SPI_00969</name>
</gene>
<dbReference type="InterPro" id="IPR009737">
    <property type="entry name" value="Aim32/Apd1-like"/>
</dbReference>
<evidence type="ECO:0000313" key="5">
    <source>
        <dbReference type="Proteomes" id="UP000076874"/>
    </source>
</evidence>
<dbReference type="CDD" id="cd03062">
    <property type="entry name" value="TRX_Fd_Sucrase"/>
    <property type="match status" value="1"/>
</dbReference>
<evidence type="ECO:0000313" key="4">
    <source>
        <dbReference type="EMBL" id="OAA68774.1"/>
    </source>
</evidence>
<dbReference type="Pfam" id="PF06999">
    <property type="entry name" value="Suc_Fer-like"/>
    <property type="match status" value="1"/>
</dbReference>
<dbReference type="AlphaFoldDB" id="A0A162LCS9"/>
<accession>A0A162LCS9</accession>
<name>A0A162LCS9_9HYPO</name>
<sequence>MSPGPAPWRLAHAAAGAAVRLSHGRNFTVLAGHTRLLALARAADTGGHGGSGSTSSTNEPRQRRPPPPTPFPTVATCPAPTCACAPMPDIPAGLPIDHTAPLNGMIPGYQEQVVVCTGESDWPSRIEDAHSGDNLAADLKELFGRGGKYSDPYHHVAVVNASFPPSVPSRGAPGLQTTSAYLLPSFRYVPFLPRVSFDSVDALAKGYLLPARLHPAHDGQLSPVHRDRLTRHAAYQRLLWGVRNSVDDVLVLICGHGGRDARCGLVGPVLQTAFEAALERAGVSVLRGPVIVAAPEEAEEEEKQKRLLSGAPGSDPAPSGDAHQPGGGTTTGGALRAPLTTARVGLISHIGGHKFAGNVIVYLPPTLRRADGGGPHPLAGYGVWYGRVEPQHAEGLVQETILRGRVVVDHFRGAINRNRDIIRL</sequence>
<comment type="similarity">
    <text evidence="1">Belongs to the AIM32 family.</text>
</comment>
<dbReference type="Proteomes" id="UP000076874">
    <property type="component" value="Unassembled WGS sequence"/>
</dbReference>
<comment type="caution">
    <text evidence="4">The sequence shown here is derived from an EMBL/GenBank/DDBJ whole genome shotgun (WGS) entry which is preliminary data.</text>
</comment>
<proteinExistence type="inferred from homology"/>